<dbReference type="PANTHER" id="PTHR33542:SF3">
    <property type="entry name" value="SIROHYDROCHLORIN FERROCHELATASE, CHLOROPLASTIC"/>
    <property type="match status" value="1"/>
</dbReference>
<evidence type="ECO:0000256" key="2">
    <source>
        <dbReference type="ARBA" id="ARBA00022596"/>
    </source>
</evidence>
<dbReference type="SUPFAM" id="SSF53800">
    <property type="entry name" value="Chelatase"/>
    <property type="match status" value="1"/>
</dbReference>
<comment type="catalytic activity">
    <reaction evidence="6">
        <text>Ni-sirohydrochlorin + 2 H(+) = sirohydrochlorin + Ni(2+)</text>
        <dbReference type="Rhea" id="RHEA:52796"/>
        <dbReference type="ChEBI" id="CHEBI:15378"/>
        <dbReference type="ChEBI" id="CHEBI:49786"/>
        <dbReference type="ChEBI" id="CHEBI:58351"/>
        <dbReference type="ChEBI" id="CHEBI:136841"/>
        <dbReference type="EC" id="4.99.1.11"/>
    </reaction>
</comment>
<keyword evidence="2 6" id="KW-0533">Nickel</keyword>
<comment type="catalytic activity">
    <reaction evidence="6">
        <text>Co-sirohydrochlorin + 2 H(+) = sirohydrochlorin + Co(2+)</text>
        <dbReference type="Rhea" id="RHEA:15893"/>
        <dbReference type="ChEBI" id="CHEBI:15378"/>
        <dbReference type="ChEBI" id="CHEBI:48828"/>
        <dbReference type="ChEBI" id="CHEBI:58351"/>
        <dbReference type="ChEBI" id="CHEBI:60049"/>
        <dbReference type="EC" id="4.99.1.3"/>
    </reaction>
</comment>
<keyword evidence="3 6" id="KW-0479">Metal-binding</keyword>
<proteinExistence type="inferred from homology"/>
<dbReference type="InterPro" id="IPR050963">
    <property type="entry name" value="Sirohydro_Cobaltochel/CbiX"/>
</dbReference>
<dbReference type="GO" id="GO:0050897">
    <property type="term" value="F:cobalt ion binding"/>
    <property type="evidence" value="ECO:0007669"/>
    <property type="project" value="UniProtKB-UniRule"/>
</dbReference>
<comment type="similarity">
    <text evidence="6">Belongs to the CbiX family. CbiXS subfamily.</text>
</comment>
<dbReference type="Gene3D" id="3.40.50.1400">
    <property type="match status" value="1"/>
</dbReference>
<dbReference type="GO" id="GO:0015948">
    <property type="term" value="P:methanogenesis"/>
    <property type="evidence" value="ECO:0007669"/>
    <property type="project" value="UniProtKB-KW"/>
</dbReference>
<evidence type="ECO:0000256" key="7">
    <source>
        <dbReference type="SAM" id="MobiDB-lite"/>
    </source>
</evidence>
<dbReference type="UniPathway" id="UPA00148">
    <property type="reaction ID" value="UER00223"/>
</dbReference>
<dbReference type="OrthoDB" id="11653at2157"/>
<dbReference type="CDD" id="cd03416">
    <property type="entry name" value="CbiX_SirB_N"/>
    <property type="match status" value="1"/>
</dbReference>
<feature type="binding site" evidence="6">
    <location>
        <position position="15"/>
    </location>
    <ligand>
        <name>Co(2+)</name>
        <dbReference type="ChEBI" id="CHEBI:48828"/>
    </ligand>
</feature>
<dbReference type="InterPro" id="IPR023652">
    <property type="entry name" value="SiroHydchlorin_Cochelatase"/>
</dbReference>
<comment type="pathway">
    <text evidence="6">Cofactor biosynthesis; adenosylcobalamin biosynthesis; cob(II)yrinate a,c-diamide from sirohydrochlorin (anaerobic route): step 1/10.</text>
</comment>
<protein>
    <recommendedName>
        <fullName evidence="6">Sirohydrochlorin cobaltochelatase</fullName>
        <ecNumber evidence="6">4.99.1.3</ecNumber>
    </recommendedName>
    <alternativeName>
        <fullName evidence="6">CbiXS</fullName>
    </alternativeName>
    <alternativeName>
        <fullName evidence="6">Sirohydrochlorin nickelchelatase</fullName>
        <ecNumber evidence="6">4.99.1.11</ecNumber>
    </alternativeName>
</protein>
<dbReference type="NCBIfam" id="NF033198">
    <property type="entry name" value="F430_CfbA"/>
    <property type="match status" value="1"/>
</dbReference>
<evidence type="ECO:0000256" key="1">
    <source>
        <dbReference type="ARBA" id="ARBA00022573"/>
    </source>
</evidence>
<organism evidence="8 9">
    <name type="scientific">Methanobrevibacter filiformis</name>
    <dbReference type="NCBI Taxonomy" id="55758"/>
    <lineage>
        <taxon>Archaea</taxon>
        <taxon>Methanobacteriati</taxon>
        <taxon>Methanobacteriota</taxon>
        <taxon>Methanomada group</taxon>
        <taxon>Methanobacteria</taxon>
        <taxon>Methanobacteriales</taxon>
        <taxon>Methanobacteriaceae</taxon>
        <taxon>Methanobrevibacter</taxon>
    </lineage>
</organism>
<keyword evidence="4 6" id="KW-0456">Lyase</keyword>
<dbReference type="Pfam" id="PF01903">
    <property type="entry name" value="CbiX"/>
    <property type="match status" value="1"/>
</dbReference>
<keyword evidence="5 6" id="KW-0170">Cobalt</keyword>
<dbReference type="GO" id="GO:0019251">
    <property type="term" value="P:anaerobic cobalamin biosynthetic process"/>
    <property type="evidence" value="ECO:0007669"/>
    <property type="project" value="UniProtKB-UniRule"/>
</dbReference>
<dbReference type="InterPro" id="IPR002762">
    <property type="entry name" value="CbiX-like"/>
</dbReference>
<comment type="function">
    <text evidence="6">Catalyzes the insertion of Co(2+) into sirohydrochlorin as part of the anaerobic pathway to cobalamin biosynthesis. Involved in the biosynthesis of the unique nickel-containing tetrapyrrole coenzyme F430, the prosthetic group of methyl-coenzyme M reductase (MCR), which plays a key role in methanogenesis and anaerobic methane oxidation. Catalyzes the insertion of Ni(2+) into sirohydrochlorin to yield Ni-sirohydrochlorin.</text>
</comment>
<feature type="binding site" evidence="6">
    <location>
        <position position="81"/>
    </location>
    <ligand>
        <name>Co(2+)</name>
        <dbReference type="ChEBI" id="CHEBI:48828"/>
    </ligand>
</feature>
<dbReference type="Proteomes" id="UP000077066">
    <property type="component" value="Unassembled WGS sequence"/>
</dbReference>
<dbReference type="NCBIfam" id="NF002090">
    <property type="entry name" value="PRK00923.1"/>
    <property type="match status" value="1"/>
</dbReference>
<dbReference type="EC" id="4.99.1.11" evidence="6"/>
<keyword evidence="6" id="KW-0484">Methanogenesis</keyword>
<name>A0A165Z6M2_9EURY</name>
<accession>A0A165Z6M2</accession>
<dbReference type="PATRIC" id="fig|55758.3.peg.2028"/>
<keyword evidence="9" id="KW-1185">Reference proteome</keyword>
<dbReference type="HAMAP" id="MF_00785">
    <property type="entry name" value="CbiX"/>
    <property type="match status" value="1"/>
</dbReference>
<dbReference type="PANTHER" id="PTHR33542">
    <property type="entry name" value="SIROHYDROCHLORIN FERROCHELATASE, CHLOROPLASTIC"/>
    <property type="match status" value="1"/>
</dbReference>
<feature type="region of interest" description="Disordered" evidence="7">
    <location>
        <begin position="100"/>
        <end position="128"/>
    </location>
</feature>
<evidence type="ECO:0000313" key="8">
    <source>
        <dbReference type="EMBL" id="KZX10312.1"/>
    </source>
</evidence>
<dbReference type="RefSeq" id="WP_066973831.1">
    <property type="nucleotide sequence ID" value="NZ_LWMT01000280.1"/>
</dbReference>
<feature type="binding site" evidence="6">
    <location>
        <position position="15"/>
    </location>
    <ligand>
        <name>Ni(2+)</name>
        <dbReference type="ChEBI" id="CHEBI:49786"/>
    </ligand>
</feature>
<dbReference type="AlphaFoldDB" id="A0A165Z6M2"/>
<evidence type="ECO:0000313" key="9">
    <source>
        <dbReference type="Proteomes" id="UP000077066"/>
    </source>
</evidence>
<dbReference type="STRING" id="55758.MBFIL_18100"/>
<sequence length="164" mass="18656">MSSNDKETGILLISHGSRLPYGSEVINTLADMYRDISDYKVAVGYMEIHKPDIATAVEELVKDTNIQKIIAIPVFLAHGVHTKRDIPKILGLVNAEEDHDYNHSNHDHSSHDYKDHKDNHEHKGHHHDHDFKKVEFDGEIIFTDPLGADPLVLEIIKKRINDSL</sequence>
<feature type="active site" description="Proton acceptor" evidence="6">
    <location>
        <position position="15"/>
    </location>
</feature>
<evidence type="ECO:0000256" key="4">
    <source>
        <dbReference type="ARBA" id="ARBA00023239"/>
    </source>
</evidence>
<gene>
    <name evidence="6" type="primary">cbiX</name>
    <name evidence="6" type="synonym">cfbA</name>
    <name evidence="8" type="ORF">MBFIL_18100</name>
</gene>
<keyword evidence="1 6" id="KW-0169">Cobalamin biosynthesis</keyword>
<comment type="caution">
    <text evidence="8">The sequence shown here is derived from an EMBL/GenBank/DDBJ whole genome shotgun (WGS) entry which is preliminary data.</text>
</comment>
<evidence type="ECO:0000256" key="3">
    <source>
        <dbReference type="ARBA" id="ARBA00022723"/>
    </source>
</evidence>
<dbReference type="EMBL" id="LWMT01000280">
    <property type="protein sequence ID" value="KZX10312.1"/>
    <property type="molecule type" value="Genomic_DNA"/>
</dbReference>
<dbReference type="GO" id="GO:0016852">
    <property type="term" value="F:sirohydrochlorin cobaltochelatase activity"/>
    <property type="evidence" value="ECO:0007669"/>
    <property type="project" value="UniProtKB-UniRule"/>
</dbReference>
<evidence type="ECO:0000256" key="5">
    <source>
        <dbReference type="ARBA" id="ARBA00023285"/>
    </source>
</evidence>
<feature type="binding site" evidence="6">
    <location>
        <begin position="76"/>
        <end position="81"/>
    </location>
    <ligand>
        <name>substrate</name>
    </ligand>
</feature>
<feature type="binding site" evidence="6">
    <location>
        <position position="81"/>
    </location>
    <ligand>
        <name>Ni(2+)</name>
        <dbReference type="ChEBI" id="CHEBI:49786"/>
    </ligand>
</feature>
<evidence type="ECO:0000256" key="6">
    <source>
        <dbReference type="HAMAP-Rule" id="MF_00785"/>
    </source>
</evidence>
<dbReference type="EC" id="4.99.1.3" evidence="6"/>
<reference evidence="8 9" key="1">
    <citation type="submission" date="2016-04" db="EMBL/GenBank/DDBJ databases">
        <title>Genome sequence of Methanobrevibacter filiformis DSM 11501.</title>
        <authorList>
            <person name="Poehlein A."/>
            <person name="Seedorf H."/>
            <person name="Daniel R."/>
        </authorList>
    </citation>
    <scope>NUCLEOTIDE SEQUENCE [LARGE SCALE GENOMIC DNA]</scope>
    <source>
        <strain evidence="8 9">DSM 11501</strain>
    </source>
</reference>
<feature type="binding site" evidence="6">
    <location>
        <position position="50"/>
    </location>
    <ligand>
        <name>substrate</name>
    </ligand>
</feature>
<dbReference type="GO" id="GO:0016151">
    <property type="term" value="F:nickel cation binding"/>
    <property type="evidence" value="ECO:0007669"/>
    <property type="project" value="UniProtKB-UniRule"/>
</dbReference>
<comment type="subunit">
    <text evidence="6">Homotetramer; dimer of dimers.</text>
</comment>